<dbReference type="VEuPathDB" id="FungiDB:SI65_06021"/>
<dbReference type="InterPro" id="IPR056009">
    <property type="entry name" value="DUF7587"/>
</dbReference>
<comment type="caution">
    <text evidence="2">The sequence shown here is derived from an EMBL/GenBank/DDBJ whole genome shotgun (WGS) entry which is preliminary data.</text>
</comment>
<keyword evidence="3" id="KW-1185">Reference proteome</keyword>
<sequence>MFVRPLSANAKPSVLFRAECSSNTSFREGYLCARETIYEGPPSWQEFDEHLSWKRKPTRFLSFGTWKRAMQRRKNLESEGKRDIVVIAVWVKHLAGVYSAEEVASRLGYSDTGLDGRRKLWHHCDEYLIEGGIVADEYRVLAVFEGGGPERNVIFACPSYRIATTIPSGYFPGRRSYNALEDIENEIYSHTGVHDYMKRDELVKAITRMPIP</sequence>
<proteinExistence type="predicted"/>
<evidence type="ECO:0000259" key="1">
    <source>
        <dbReference type="Pfam" id="PF24494"/>
    </source>
</evidence>
<protein>
    <recommendedName>
        <fullName evidence="1">DUF7587 domain-containing protein</fullName>
    </recommendedName>
</protein>
<reference evidence="2 3" key="1">
    <citation type="journal article" date="2016" name="BMC Genomics">
        <title>Comparative genomic and transcriptomic analyses of the Fuzhuan brick tea-fermentation fungus Aspergillus cristatus.</title>
        <authorList>
            <person name="Ge Y."/>
            <person name="Wang Y."/>
            <person name="Liu Y."/>
            <person name="Tan Y."/>
            <person name="Ren X."/>
            <person name="Zhang X."/>
            <person name="Hyde K.D."/>
            <person name="Liu Y."/>
            <person name="Liu Z."/>
        </authorList>
    </citation>
    <scope>NUCLEOTIDE SEQUENCE [LARGE SCALE GENOMIC DNA]</scope>
    <source>
        <strain evidence="2 3">GZAAS20.1005</strain>
    </source>
</reference>
<dbReference type="Proteomes" id="UP000094569">
    <property type="component" value="Unassembled WGS sequence"/>
</dbReference>
<name>A0A1E3BAZ5_ASPCR</name>
<dbReference type="AlphaFoldDB" id="A0A1E3BAZ5"/>
<feature type="domain" description="DUF7587" evidence="1">
    <location>
        <begin position="13"/>
        <end position="134"/>
    </location>
</feature>
<accession>A0A1E3BAZ5</accession>
<gene>
    <name evidence="2" type="ORF">SI65_06021</name>
</gene>
<evidence type="ECO:0000313" key="3">
    <source>
        <dbReference type="Proteomes" id="UP000094569"/>
    </source>
</evidence>
<evidence type="ECO:0000313" key="2">
    <source>
        <dbReference type="EMBL" id="ODM18150.1"/>
    </source>
</evidence>
<dbReference type="OrthoDB" id="5383867at2759"/>
<dbReference type="EMBL" id="JXNT01000006">
    <property type="protein sequence ID" value="ODM18150.1"/>
    <property type="molecule type" value="Genomic_DNA"/>
</dbReference>
<dbReference type="Pfam" id="PF24494">
    <property type="entry name" value="DUF7587"/>
    <property type="match status" value="1"/>
</dbReference>
<organism evidence="2 3">
    <name type="scientific">Aspergillus cristatus</name>
    <name type="common">Chinese Fuzhuan brick tea-fermentation fungus</name>
    <name type="synonym">Eurotium cristatum</name>
    <dbReference type="NCBI Taxonomy" id="573508"/>
    <lineage>
        <taxon>Eukaryota</taxon>
        <taxon>Fungi</taxon>
        <taxon>Dikarya</taxon>
        <taxon>Ascomycota</taxon>
        <taxon>Pezizomycotina</taxon>
        <taxon>Eurotiomycetes</taxon>
        <taxon>Eurotiomycetidae</taxon>
        <taxon>Eurotiales</taxon>
        <taxon>Aspergillaceae</taxon>
        <taxon>Aspergillus</taxon>
        <taxon>Aspergillus subgen. Aspergillus</taxon>
    </lineage>
</organism>